<dbReference type="PANTHER" id="PTHR46586">
    <property type="entry name" value="ANKYRIN REPEAT-CONTAINING PROTEIN"/>
    <property type="match status" value="1"/>
</dbReference>
<dbReference type="InterPro" id="IPR052050">
    <property type="entry name" value="SecEffector_AnkRepeat"/>
</dbReference>
<keyword evidence="2" id="KW-1185">Reference proteome</keyword>
<dbReference type="Gene3D" id="1.25.40.20">
    <property type="entry name" value="Ankyrin repeat-containing domain"/>
    <property type="match status" value="1"/>
</dbReference>
<accession>A0AAX4NXX7</accession>
<organism evidence="1 2">
    <name type="scientific">Chloropicon roscoffensis</name>
    <dbReference type="NCBI Taxonomy" id="1461544"/>
    <lineage>
        <taxon>Eukaryota</taxon>
        <taxon>Viridiplantae</taxon>
        <taxon>Chlorophyta</taxon>
        <taxon>Chloropicophyceae</taxon>
        <taxon>Chloropicales</taxon>
        <taxon>Chloropicaceae</taxon>
        <taxon>Chloropicon</taxon>
    </lineage>
</organism>
<reference evidence="1 2" key="1">
    <citation type="submission" date="2024-03" db="EMBL/GenBank/DDBJ databases">
        <title>Complete genome sequence of the green alga Chloropicon roscoffensis RCC1871.</title>
        <authorList>
            <person name="Lemieux C."/>
            <person name="Pombert J.-F."/>
            <person name="Otis C."/>
            <person name="Turmel M."/>
        </authorList>
    </citation>
    <scope>NUCLEOTIDE SEQUENCE [LARGE SCALE GENOMIC DNA]</scope>
    <source>
        <strain evidence="1 2">RCC1871</strain>
    </source>
</reference>
<dbReference type="Proteomes" id="UP001472866">
    <property type="component" value="Chromosome 01"/>
</dbReference>
<dbReference type="PANTHER" id="PTHR46586:SF3">
    <property type="entry name" value="ANKYRIN REPEAT-CONTAINING PROTEIN"/>
    <property type="match status" value="1"/>
</dbReference>
<dbReference type="SUPFAM" id="SSF81383">
    <property type="entry name" value="F-box domain"/>
    <property type="match status" value="1"/>
</dbReference>
<dbReference type="InterPro" id="IPR036770">
    <property type="entry name" value="Ankyrin_rpt-contain_sf"/>
</dbReference>
<protein>
    <submittedName>
        <fullName evidence="1">Ankyrin repeat protein</fullName>
    </submittedName>
</protein>
<dbReference type="EMBL" id="CP151501">
    <property type="protein sequence ID" value="WZN58543.1"/>
    <property type="molecule type" value="Genomic_DNA"/>
</dbReference>
<proteinExistence type="predicted"/>
<sequence length="334" mass="37583">MTVLHAKRRRVDAILPSIPEKPDPRDLENDGPSLADLPHGVLVSIARNLERYDHLAFALTCREFLDVQREVCKDEQKGNAITTHLDAVTLFAIRPSFSRSWFRWIFENFRGRGTSPRSPLGKNYGELSKKLYDNEIMHLAGFQGDLETIAWLQDQGVPLDIDGWRCGRGACQGGSMEVLRLLEREGWRITDTPVVCLCLAYGGHLEGLRWAKDQGCELYATHMSRAALGGHIEMIEWLRREFKLEMTAQIPRFAAQAGRLETIKYLAKEGCAVDETTAEEASKGGFLDVLEFLWAGGFPVDLGACKMNAVLHGQDQVVEWVEEAGRRERKTGKV</sequence>
<name>A0AAX4NXX7_9CHLO</name>
<gene>
    <name evidence="1" type="ORF">HKI87_01g00660</name>
</gene>
<dbReference type="SUPFAM" id="SSF48403">
    <property type="entry name" value="Ankyrin repeat"/>
    <property type="match status" value="1"/>
</dbReference>
<dbReference type="AlphaFoldDB" id="A0AAX4NXX7"/>
<evidence type="ECO:0000313" key="1">
    <source>
        <dbReference type="EMBL" id="WZN58543.1"/>
    </source>
</evidence>
<evidence type="ECO:0000313" key="2">
    <source>
        <dbReference type="Proteomes" id="UP001472866"/>
    </source>
</evidence>
<dbReference type="InterPro" id="IPR036047">
    <property type="entry name" value="F-box-like_dom_sf"/>
</dbReference>